<evidence type="ECO:0000256" key="1">
    <source>
        <dbReference type="SAM" id="MobiDB-lite"/>
    </source>
</evidence>
<dbReference type="EMBL" id="CP009922">
    <property type="protein sequence ID" value="AKG43078.1"/>
    <property type="molecule type" value="Genomic_DNA"/>
</dbReference>
<feature type="region of interest" description="Disordered" evidence="1">
    <location>
        <begin position="27"/>
        <end position="60"/>
    </location>
</feature>
<accession>A0A0F7FTM6</accession>
<dbReference type="PATRIC" id="fig|408015.6.peg.1728"/>
<sequence length="252" mass="26784">MLAILGLIVGIALVAYLVISGERGRWHNGSAQDSVTDDATAEPWQPGGPADPRVPARDPEKPVVADDWQVVLSPRGGMAYDVPPEWKVHEEGSNTFWPADDPEEHGSEWAYTLRDPASQAVTACDGRRIAYVGTRYIQGVSGTEEAARSVSSNLAWALYDQALEGDLTTTEAEPFENEHGVNGHIAYSTSSGAPEHGEGACASTDGRAIGVSFITSSADIVSWGLVADTGHEHAVSAETIELIVSSIRPYEG</sequence>
<dbReference type="AlphaFoldDB" id="A0A0F7FTM6"/>
<reference evidence="3" key="1">
    <citation type="submission" date="2019-08" db="EMBL/GenBank/DDBJ databases">
        <title>Complete genome sequence of a mangrove-derived Streptomyces xiamenensis.</title>
        <authorList>
            <person name="Xu J."/>
        </authorList>
    </citation>
    <scope>NUCLEOTIDE SEQUENCE</scope>
    <source>
        <strain evidence="3">318</strain>
    </source>
</reference>
<dbReference type="Proteomes" id="UP000034034">
    <property type="component" value="Chromosome"/>
</dbReference>
<protein>
    <submittedName>
        <fullName evidence="3">Membrane protein</fullName>
    </submittedName>
</protein>
<proteinExistence type="predicted"/>
<evidence type="ECO:0000259" key="2">
    <source>
        <dbReference type="Pfam" id="PF26056"/>
    </source>
</evidence>
<dbReference type="InterPro" id="IPR058330">
    <property type="entry name" value="DUF8017"/>
</dbReference>
<organism evidence="3 4">
    <name type="scientific">Streptomyces xiamenensis</name>
    <dbReference type="NCBI Taxonomy" id="408015"/>
    <lineage>
        <taxon>Bacteria</taxon>
        <taxon>Bacillati</taxon>
        <taxon>Actinomycetota</taxon>
        <taxon>Actinomycetes</taxon>
        <taxon>Kitasatosporales</taxon>
        <taxon>Streptomycetaceae</taxon>
        <taxon>Streptomyces</taxon>
    </lineage>
</organism>
<gene>
    <name evidence="3" type="ORF">SXIM_16940</name>
</gene>
<keyword evidence="4" id="KW-1185">Reference proteome</keyword>
<name>A0A0F7FTM6_9ACTN</name>
<feature type="domain" description="DUF8017" evidence="2">
    <location>
        <begin position="61"/>
        <end position="251"/>
    </location>
</feature>
<evidence type="ECO:0000313" key="3">
    <source>
        <dbReference type="EMBL" id="AKG43078.1"/>
    </source>
</evidence>
<dbReference type="HOGENOM" id="CLU_070075_0_0_11"/>
<dbReference type="Pfam" id="PF26056">
    <property type="entry name" value="DUF8017"/>
    <property type="match status" value="1"/>
</dbReference>
<dbReference type="KEGG" id="sxi:SXIM_16940"/>
<evidence type="ECO:0000313" key="4">
    <source>
        <dbReference type="Proteomes" id="UP000034034"/>
    </source>
</evidence>